<dbReference type="AlphaFoldDB" id="A0A3N4IAQ0"/>
<organism evidence="2 3">
    <name type="scientific">Ascobolus immersus RN42</name>
    <dbReference type="NCBI Taxonomy" id="1160509"/>
    <lineage>
        <taxon>Eukaryota</taxon>
        <taxon>Fungi</taxon>
        <taxon>Dikarya</taxon>
        <taxon>Ascomycota</taxon>
        <taxon>Pezizomycotina</taxon>
        <taxon>Pezizomycetes</taxon>
        <taxon>Pezizales</taxon>
        <taxon>Ascobolaceae</taxon>
        <taxon>Ascobolus</taxon>
    </lineage>
</organism>
<evidence type="ECO:0000313" key="2">
    <source>
        <dbReference type="EMBL" id="RPA83152.1"/>
    </source>
</evidence>
<feature type="compositionally biased region" description="Polar residues" evidence="1">
    <location>
        <begin position="1"/>
        <end position="12"/>
    </location>
</feature>
<proteinExistence type="predicted"/>
<sequence>MEKTTTYITFSTKPDDSKVEGSTTKSIPAESPNTDITQPKFHKLFMLRLPKNECPAFWDTAEEAEPGLFHTVDVSEFNIRVPEIQYKPTTKKSALDGITNELHKLRANSLRAFLGFITTKEKEQGCGLSIGYLMVHMRENGSTADTIFVELVKRE</sequence>
<evidence type="ECO:0000313" key="3">
    <source>
        <dbReference type="Proteomes" id="UP000275078"/>
    </source>
</evidence>
<protein>
    <submittedName>
        <fullName evidence="2">Uncharacterized protein</fullName>
    </submittedName>
</protein>
<accession>A0A3N4IAQ0</accession>
<feature type="compositionally biased region" description="Polar residues" evidence="1">
    <location>
        <begin position="20"/>
        <end position="35"/>
    </location>
</feature>
<feature type="region of interest" description="Disordered" evidence="1">
    <location>
        <begin position="1"/>
        <end position="35"/>
    </location>
</feature>
<evidence type="ECO:0000256" key="1">
    <source>
        <dbReference type="SAM" id="MobiDB-lite"/>
    </source>
</evidence>
<keyword evidence="3" id="KW-1185">Reference proteome</keyword>
<name>A0A3N4IAQ0_ASCIM</name>
<dbReference type="Proteomes" id="UP000275078">
    <property type="component" value="Unassembled WGS sequence"/>
</dbReference>
<reference evidence="2 3" key="1">
    <citation type="journal article" date="2018" name="Nat. Ecol. Evol.">
        <title>Pezizomycetes genomes reveal the molecular basis of ectomycorrhizal truffle lifestyle.</title>
        <authorList>
            <person name="Murat C."/>
            <person name="Payen T."/>
            <person name="Noel B."/>
            <person name="Kuo A."/>
            <person name="Morin E."/>
            <person name="Chen J."/>
            <person name="Kohler A."/>
            <person name="Krizsan K."/>
            <person name="Balestrini R."/>
            <person name="Da Silva C."/>
            <person name="Montanini B."/>
            <person name="Hainaut M."/>
            <person name="Levati E."/>
            <person name="Barry K.W."/>
            <person name="Belfiori B."/>
            <person name="Cichocki N."/>
            <person name="Clum A."/>
            <person name="Dockter R.B."/>
            <person name="Fauchery L."/>
            <person name="Guy J."/>
            <person name="Iotti M."/>
            <person name="Le Tacon F."/>
            <person name="Lindquist E.A."/>
            <person name="Lipzen A."/>
            <person name="Malagnac F."/>
            <person name="Mello A."/>
            <person name="Molinier V."/>
            <person name="Miyauchi S."/>
            <person name="Poulain J."/>
            <person name="Riccioni C."/>
            <person name="Rubini A."/>
            <person name="Sitrit Y."/>
            <person name="Splivallo R."/>
            <person name="Traeger S."/>
            <person name="Wang M."/>
            <person name="Zifcakova L."/>
            <person name="Wipf D."/>
            <person name="Zambonelli A."/>
            <person name="Paolocci F."/>
            <person name="Nowrousian M."/>
            <person name="Ottonello S."/>
            <person name="Baldrian P."/>
            <person name="Spatafora J.W."/>
            <person name="Henrissat B."/>
            <person name="Nagy L.G."/>
            <person name="Aury J.M."/>
            <person name="Wincker P."/>
            <person name="Grigoriev I.V."/>
            <person name="Bonfante P."/>
            <person name="Martin F.M."/>
        </authorList>
    </citation>
    <scope>NUCLEOTIDE SEQUENCE [LARGE SCALE GENOMIC DNA]</scope>
    <source>
        <strain evidence="2 3">RN42</strain>
    </source>
</reference>
<gene>
    <name evidence="2" type="ORF">BJ508DRAFT_324746</name>
</gene>
<dbReference type="EMBL" id="ML119666">
    <property type="protein sequence ID" value="RPA83152.1"/>
    <property type="molecule type" value="Genomic_DNA"/>
</dbReference>